<accession>A0A175VY38</accession>
<gene>
    <name evidence="2" type="ORF">MMYC01_206742</name>
</gene>
<dbReference type="VEuPathDB" id="FungiDB:MMYC01_206742"/>
<proteinExistence type="predicted"/>
<evidence type="ECO:0000256" key="1">
    <source>
        <dbReference type="SAM" id="MobiDB-lite"/>
    </source>
</evidence>
<comment type="caution">
    <text evidence="2">The sequence shown here is derived from an EMBL/GenBank/DDBJ whole genome shotgun (WGS) entry which is preliminary data.</text>
</comment>
<dbReference type="Proteomes" id="UP000078237">
    <property type="component" value="Unassembled WGS sequence"/>
</dbReference>
<name>A0A175VY38_9PEZI</name>
<evidence type="ECO:0000313" key="3">
    <source>
        <dbReference type="Proteomes" id="UP000078237"/>
    </source>
</evidence>
<dbReference type="AlphaFoldDB" id="A0A175VY38"/>
<organism evidence="2 3">
    <name type="scientific">Madurella mycetomatis</name>
    <dbReference type="NCBI Taxonomy" id="100816"/>
    <lineage>
        <taxon>Eukaryota</taxon>
        <taxon>Fungi</taxon>
        <taxon>Dikarya</taxon>
        <taxon>Ascomycota</taxon>
        <taxon>Pezizomycotina</taxon>
        <taxon>Sordariomycetes</taxon>
        <taxon>Sordariomycetidae</taxon>
        <taxon>Sordariales</taxon>
        <taxon>Sordariales incertae sedis</taxon>
        <taxon>Madurella</taxon>
    </lineage>
</organism>
<dbReference type="EMBL" id="LCTW02000230">
    <property type="protein sequence ID" value="KXX76091.1"/>
    <property type="molecule type" value="Genomic_DNA"/>
</dbReference>
<feature type="region of interest" description="Disordered" evidence="1">
    <location>
        <begin position="1"/>
        <end position="21"/>
    </location>
</feature>
<sequence>MSQYSGTEAPGYVDECPPPSPSQVFEGLCLDGDDGPTSGYPHDLDPVDFELLDAASFLSDEASLSCGEQPLADNISGLNDSEPFDGEEHLAYLLMKVLEEEENWGSEQSGLEAANSTAVADPEDSMADRPLTVTSMFDADDENSGIEQFGAGIVEYGELVKCGKCATMTAMPFCFRKRGELNNLQWAHDARIEEE</sequence>
<protein>
    <submittedName>
        <fullName evidence="2">Uncharacterized protein</fullName>
    </submittedName>
</protein>
<evidence type="ECO:0000313" key="2">
    <source>
        <dbReference type="EMBL" id="KXX76091.1"/>
    </source>
</evidence>
<keyword evidence="3" id="KW-1185">Reference proteome</keyword>
<reference evidence="2 3" key="1">
    <citation type="journal article" date="2016" name="Genome Announc.">
        <title>Genome Sequence of Madurella mycetomatis mm55, Isolated from a Human Mycetoma Case in Sudan.</title>
        <authorList>
            <person name="Smit S."/>
            <person name="Derks M.F."/>
            <person name="Bervoets S."/>
            <person name="Fahal A."/>
            <person name="van Leeuwen W."/>
            <person name="van Belkum A."/>
            <person name="van de Sande W.W."/>
        </authorList>
    </citation>
    <scope>NUCLEOTIDE SEQUENCE [LARGE SCALE GENOMIC DNA]</scope>
    <source>
        <strain evidence="3">mm55</strain>
    </source>
</reference>